<dbReference type="STRING" id="1122159.SAMN02745246_01099"/>
<dbReference type="Pfam" id="PF00106">
    <property type="entry name" value="adh_short"/>
    <property type="match status" value="1"/>
</dbReference>
<dbReference type="PROSITE" id="PS00061">
    <property type="entry name" value="ADH_SHORT"/>
    <property type="match status" value="1"/>
</dbReference>
<keyword evidence="1" id="KW-0521">NADP</keyword>
<evidence type="ECO:0000313" key="5">
    <source>
        <dbReference type="Proteomes" id="UP000290608"/>
    </source>
</evidence>
<dbReference type="AlphaFoldDB" id="A0A4Q0PP75"/>
<evidence type="ECO:0000256" key="3">
    <source>
        <dbReference type="RuleBase" id="RU000363"/>
    </source>
</evidence>
<dbReference type="PRINTS" id="PR00081">
    <property type="entry name" value="GDHRDH"/>
</dbReference>
<evidence type="ECO:0000256" key="1">
    <source>
        <dbReference type="ARBA" id="ARBA00022857"/>
    </source>
</evidence>
<dbReference type="PANTHER" id="PTHR43544">
    <property type="entry name" value="SHORT-CHAIN DEHYDROGENASE/REDUCTASE"/>
    <property type="match status" value="1"/>
</dbReference>
<dbReference type="PRINTS" id="PR00080">
    <property type="entry name" value="SDRFAMILY"/>
</dbReference>
<dbReference type="Gene3D" id="3.40.50.720">
    <property type="entry name" value="NAD(P)-binding Rossmann-like Domain"/>
    <property type="match status" value="1"/>
</dbReference>
<comment type="similarity">
    <text evidence="3">Belongs to the short-chain dehydrogenases/reductases (SDR) family.</text>
</comment>
<dbReference type="InterPro" id="IPR002347">
    <property type="entry name" value="SDR_fam"/>
</dbReference>
<dbReference type="Proteomes" id="UP000290608">
    <property type="component" value="Unassembled WGS sequence"/>
</dbReference>
<proteinExistence type="inferred from homology"/>
<dbReference type="InterPro" id="IPR020904">
    <property type="entry name" value="Sc_DH/Rdtase_CS"/>
</dbReference>
<keyword evidence="2" id="KW-0560">Oxidoreductase</keyword>
<dbReference type="PANTHER" id="PTHR43544:SF7">
    <property type="entry name" value="NADB-LER2"/>
    <property type="match status" value="1"/>
</dbReference>
<reference evidence="4 5" key="1">
    <citation type="submission" date="2018-07" db="EMBL/GenBank/DDBJ databases">
        <title>Leeuwenhoekiella genomics.</title>
        <authorList>
            <person name="Tahon G."/>
            <person name="Willems A."/>
        </authorList>
    </citation>
    <scope>NUCLEOTIDE SEQUENCE [LARGE SCALE GENOMIC DNA]</scope>
    <source>
        <strain evidence="4 5">LMG 1345</strain>
    </source>
</reference>
<dbReference type="GO" id="GO:0016491">
    <property type="term" value="F:oxidoreductase activity"/>
    <property type="evidence" value="ECO:0007669"/>
    <property type="project" value="UniProtKB-KW"/>
</dbReference>
<name>A0A4Q0PP75_9FLAO</name>
<protein>
    <submittedName>
        <fullName evidence="4">NAD(P)-dependent dehydrogenase (Short-subunit alcohol dehydrogenase family)</fullName>
    </submittedName>
</protein>
<organism evidence="4 5">
    <name type="scientific">Leeuwenhoekiella marinoflava</name>
    <dbReference type="NCBI Taxonomy" id="988"/>
    <lineage>
        <taxon>Bacteria</taxon>
        <taxon>Pseudomonadati</taxon>
        <taxon>Bacteroidota</taxon>
        <taxon>Flavobacteriia</taxon>
        <taxon>Flavobacteriales</taxon>
        <taxon>Flavobacteriaceae</taxon>
        <taxon>Leeuwenhoekiella</taxon>
    </lineage>
</organism>
<evidence type="ECO:0000256" key="2">
    <source>
        <dbReference type="ARBA" id="ARBA00023002"/>
    </source>
</evidence>
<evidence type="ECO:0000313" key="4">
    <source>
        <dbReference type="EMBL" id="RXG32254.1"/>
    </source>
</evidence>
<comment type="caution">
    <text evidence="4">The sequence shown here is derived from an EMBL/GenBank/DDBJ whole genome shotgun (WGS) entry which is preliminary data.</text>
</comment>
<dbReference type="RefSeq" id="WP_073098000.1">
    <property type="nucleotide sequence ID" value="NZ_QOVL01000004.1"/>
</dbReference>
<dbReference type="SUPFAM" id="SSF51735">
    <property type="entry name" value="NAD(P)-binding Rossmann-fold domains"/>
    <property type="match status" value="1"/>
</dbReference>
<dbReference type="InterPro" id="IPR051468">
    <property type="entry name" value="Fungal_SecMetab_SDRs"/>
</dbReference>
<accession>A0A4Q0PP75</accession>
<dbReference type="InterPro" id="IPR036291">
    <property type="entry name" value="NAD(P)-bd_dom_sf"/>
</dbReference>
<dbReference type="EMBL" id="QOVL01000004">
    <property type="protein sequence ID" value="RXG32254.1"/>
    <property type="molecule type" value="Genomic_DNA"/>
</dbReference>
<sequence>MEVKRVAVVTEAGNGLGKTFAKILVNHNYNVILAASKKSYDTLSLDANTLQDFKLVKVDFTSSESVSELKGLITSTYGRLDLLINNAEIANGFGQKISQLKLEEVKELYEINLFAVIRIIQSLKPVLEVSDDPSIINITSSLGDITKMTDDNFCYSNYCMTAYATSKAALNMFTHLQCKEFKPSKIKISSFDPISLKNCTHNSVVICDGIKDEFVKLISKASL</sequence>
<gene>
    <name evidence="4" type="ORF">DSL99_1060</name>
</gene>
<dbReference type="GO" id="GO:0005737">
    <property type="term" value="C:cytoplasm"/>
    <property type="evidence" value="ECO:0007669"/>
    <property type="project" value="TreeGrafter"/>
</dbReference>